<dbReference type="InterPro" id="IPR015919">
    <property type="entry name" value="Cadherin-like_sf"/>
</dbReference>
<feature type="domain" description="Cadherin" evidence="14">
    <location>
        <begin position="1575"/>
        <end position="1703"/>
    </location>
</feature>
<reference evidence="15" key="2">
    <citation type="submission" date="2015-06" db="UniProtKB">
        <authorList>
            <consortium name="EnsemblMetazoa"/>
        </authorList>
    </citation>
    <scope>IDENTIFICATION</scope>
</reference>
<dbReference type="FunFam" id="2.60.40.60:FF:000033">
    <property type="entry name" value="FAT atypical cadherin 1"/>
    <property type="match status" value="1"/>
</dbReference>
<name>T1L1Z0_TETUR</name>
<evidence type="ECO:0000256" key="8">
    <source>
        <dbReference type="ARBA" id="ARBA00022989"/>
    </source>
</evidence>
<dbReference type="GO" id="GO:0009653">
    <property type="term" value="P:anatomical structure morphogenesis"/>
    <property type="evidence" value="ECO:0007669"/>
    <property type="project" value="UniProtKB-ARBA"/>
</dbReference>
<dbReference type="EnsemblMetazoa" id="tetur32g01340.1">
    <property type="protein sequence ID" value="tetur32g01340.1"/>
    <property type="gene ID" value="tetur32g01340"/>
</dbReference>
<dbReference type="Proteomes" id="UP000015104">
    <property type="component" value="Unassembled WGS sequence"/>
</dbReference>
<evidence type="ECO:0000313" key="16">
    <source>
        <dbReference type="Proteomes" id="UP000015104"/>
    </source>
</evidence>
<proteinExistence type="predicted"/>
<feature type="domain" description="Cadherin" evidence="14">
    <location>
        <begin position="492"/>
        <end position="601"/>
    </location>
</feature>
<evidence type="ECO:0000256" key="6">
    <source>
        <dbReference type="ARBA" id="ARBA00022837"/>
    </source>
</evidence>
<evidence type="ECO:0000256" key="7">
    <source>
        <dbReference type="ARBA" id="ARBA00022889"/>
    </source>
</evidence>
<evidence type="ECO:0000256" key="4">
    <source>
        <dbReference type="ARBA" id="ARBA00022729"/>
    </source>
</evidence>
<feature type="domain" description="Cadherin" evidence="14">
    <location>
        <begin position="939"/>
        <end position="1059"/>
    </location>
</feature>
<feature type="domain" description="Cadherin" evidence="14">
    <location>
        <begin position="808"/>
        <end position="932"/>
    </location>
</feature>
<keyword evidence="4 13" id="KW-0732">Signal</keyword>
<dbReference type="PANTHER" id="PTHR24026:SF133">
    <property type="entry name" value="CADHERIN-RELATED FAMILY MEMBER 2"/>
    <property type="match status" value="1"/>
</dbReference>
<feature type="domain" description="Cadherin" evidence="14">
    <location>
        <begin position="602"/>
        <end position="701"/>
    </location>
</feature>
<feature type="domain" description="Cadherin" evidence="14">
    <location>
        <begin position="1218"/>
        <end position="1307"/>
    </location>
</feature>
<dbReference type="FunFam" id="2.60.40.60:FF:000020">
    <property type="entry name" value="Dachsous cadherin-related 1b"/>
    <property type="match status" value="1"/>
</dbReference>
<accession>T1L1Z0</accession>
<organism evidence="15 16">
    <name type="scientific">Tetranychus urticae</name>
    <name type="common">Two-spotted spider mite</name>
    <dbReference type="NCBI Taxonomy" id="32264"/>
    <lineage>
        <taxon>Eukaryota</taxon>
        <taxon>Metazoa</taxon>
        <taxon>Ecdysozoa</taxon>
        <taxon>Arthropoda</taxon>
        <taxon>Chelicerata</taxon>
        <taxon>Arachnida</taxon>
        <taxon>Acari</taxon>
        <taxon>Acariformes</taxon>
        <taxon>Trombidiformes</taxon>
        <taxon>Prostigmata</taxon>
        <taxon>Eleutherengona</taxon>
        <taxon>Raphignathae</taxon>
        <taxon>Tetranychoidea</taxon>
        <taxon>Tetranychidae</taxon>
        <taxon>Tetranychus</taxon>
    </lineage>
</organism>
<evidence type="ECO:0000259" key="14">
    <source>
        <dbReference type="PROSITE" id="PS50268"/>
    </source>
</evidence>
<keyword evidence="6 11" id="KW-0106">Calcium</keyword>
<dbReference type="InterPro" id="IPR020894">
    <property type="entry name" value="Cadherin_CS"/>
</dbReference>
<keyword evidence="16" id="KW-1185">Reference proteome</keyword>
<evidence type="ECO:0000256" key="12">
    <source>
        <dbReference type="SAM" id="Phobius"/>
    </source>
</evidence>
<keyword evidence="2" id="KW-1003">Cell membrane</keyword>
<keyword evidence="5" id="KW-0677">Repeat</keyword>
<dbReference type="FunFam" id="2.60.40.60:FF:000098">
    <property type="entry name" value="cadherin-23 isoform X1"/>
    <property type="match status" value="1"/>
</dbReference>
<protein>
    <recommendedName>
        <fullName evidence="14">Cadherin domain-containing protein</fullName>
    </recommendedName>
</protein>
<evidence type="ECO:0000256" key="5">
    <source>
        <dbReference type="ARBA" id="ARBA00022737"/>
    </source>
</evidence>
<feature type="domain" description="Cadherin" evidence="14">
    <location>
        <begin position="702"/>
        <end position="807"/>
    </location>
</feature>
<dbReference type="GO" id="GO:0005886">
    <property type="term" value="C:plasma membrane"/>
    <property type="evidence" value="ECO:0007669"/>
    <property type="project" value="UniProtKB-SubCell"/>
</dbReference>
<feature type="domain" description="Cadherin" evidence="14">
    <location>
        <begin position="1060"/>
        <end position="1194"/>
    </location>
</feature>
<evidence type="ECO:0000256" key="10">
    <source>
        <dbReference type="ARBA" id="ARBA00059331"/>
    </source>
</evidence>
<dbReference type="PROSITE" id="PS00232">
    <property type="entry name" value="CADHERIN_1"/>
    <property type="match status" value="6"/>
</dbReference>
<dbReference type="GO" id="GO:0008104">
    <property type="term" value="P:intracellular protein localization"/>
    <property type="evidence" value="ECO:0007669"/>
    <property type="project" value="UniProtKB-ARBA"/>
</dbReference>
<sequence length="1864" mass="204974">MVLSNFVSTLTTIVILFLVLPSHANKPPTFIKNLDLSVVNENSPIGSVIGTLQAYDPENSSLSYGLEGTSLFSVNPVTGSVSVAQSIDRESLGGSVKFNVYVEDIVPKGGRVDQFNSNNRVRVPITIFIIDENDNAPRFDLEGSPTKQNNVITVNISEDSPPGTLVVDRLTARDIDLVGSILRVSCKNCPPHFTVNLLNEATTNLISFSVALIKPISYRPNMEPIELSLTVSDGSHSSALIVQVMVTNVQNKPPVFVGSNTAVISEDIPIGSLVMTLRAIDGDSLSVEAYRSVVYELLTNPMECFKLDLKTGQLRIANKLDKEAFPSTNGVISLKVKAIEVDSIDLPYNNRDDPLAVSIASVTITLQDVNDEAPKFNRHEYQVTIPEGVPNGTPLASLDMLVEDRDTGSNSVFNIALDDASGIFSVEPPLATGSSSISIKVAKGPLDYENPNQRKFILLVTATEAFTKERLSSTSTVTVMIEDVNDNQPIFEEEMYTGTVLEDALAGTIIRTIKATDRDSAKITSLTYSLFGNGAHLFSVHPTTGVITVAECDTPGRGNCIDYETRSSYYLSYQANDGFGQTAVVPLKINVMDSNDNPPVFLRDKYTAIIDEGSTKFEPPLRVKARDPDFTSVITYSLLSGNSERLFSIEPRLGEIKVNQEVRSKEERIILKVQASDGGKGLATADVEITVRDANDNAPVFEKESYTASISESAEPGTVVDRVTATDADSGLNAEINYAIEKGSFDAFTIDPATGFVSVSNSSILDYDRKPTYTIDIIAVDLGVPSRTGTTQLTVNLINDNDKSPYFYPTTQRCQVNEATPPGTRIHRLNATDPDADSAASLIYHIETVQGVDKNGLRIRPHDQNMYEVEKFFTIDSDGYIVVGSKLNRDLATVVTLNVSVTDISSSTPTSQIGFGNIIVTLIDHNDSPPTFSLPWTPTRTEMTFSIVEEVPSGTVVASLLATDLESKIANYTIKPESEYFEINGDSGVLTIKKSIDFEKLPLFSIDPDTDSQINHDPNDASLPLRFTVYAYDSGIPVLSATAKVTVNVININDNEPQFDVPFYNTTVPEDSPSGSVVLKVTAVDRDRGKFGKIAYSIISQSGSSPVSNVDSSVNSDYFIIDSETGVIKVAPGAILDREKGFREIIVQVAATDNPIDGSESTDIDGSRQNTHNRFLSIPVYIRIKDVNDNSPTFTSRDYEGSIFGHFDGSPSLNRIPVLQVSAVDPDEGINGQVAYRIVSGNTRNVFDIDRATGMIYAVKSPLEVNGNVKEYKLRIEARDQSGSGPFFDETHVKIKVIEMNRHKPKFIIPSSPTIAFLENQKPGTKVIRVEAYDEDNGHNGVVRYSFKKDASTNVQETDEFRIDSDSGLITSKISFDREQHDSYELVLSVVDYMGEPQSFENLQKLTVKIKDMDDNKPEFTRHSNTDETYLFTIPENQPRGSLIGKLLAIDRDVIDKRIYYYIVGTNGAPGEFHIDRSTGQLFSNISFDREVQQDYYLVIKASSSPDLSFSDVSSPNELLPSYSEFNSLLNRSGDLRKVADKESIKSRLYDPDDLSLALVHVIISDLNDNKPTFSKPIYRAGINHRAEIGRALSVSIKAFDPDQGVNSSLVYTISSIDLYRKGYDSPDTPVRPIPSPFTIDAESGKIVTAHLMAQYSVGSRFILHLEAREKASPHRTATSKVYLWVYDESKLIKVTIRMKPEAINARKDEIEELLCNATDSRTIINDIRYHYSSKIGRPVKIWSDVYALVVDDRTYTNLSPSRIIAKLDSRADLLSSENQIMIEEISLAGSSGQSRSSFLYSDIEDMDLISIVLMVLVLLLIVGFLSMAVGCCCLRTWYHHKLIESASKAAYKAKVSAMKGLNN</sequence>
<dbReference type="SUPFAM" id="SSF49313">
    <property type="entry name" value="Cadherin-like"/>
    <property type="match status" value="14"/>
</dbReference>
<feature type="transmembrane region" description="Helical" evidence="12">
    <location>
        <begin position="1809"/>
        <end position="1839"/>
    </location>
</feature>
<comment type="subcellular location">
    <subcellularLocation>
        <location evidence="1">Cell membrane</location>
        <topology evidence="1">Single-pass type I membrane protein</topology>
    </subcellularLocation>
</comment>
<keyword evidence="9 12" id="KW-0472">Membrane</keyword>
<feature type="domain" description="Cadherin" evidence="14">
    <location>
        <begin position="1426"/>
        <end position="1574"/>
    </location>
</feature>
<dbReference type="GO" id="GO:0005509">
    <property type="term" value="F:calcium ion binding"/>
    <property type="evidence" value="ECO:0007669"/>
    <property type="project" value="UniProtKB-UniRule"/>
</dbReference>
<dbReference type="Pfam" id="PF00028">
    <property type="entry name" value="Cadherin"/>
    <property type="match status" value="9"/>
</dbReference>
<evidence type="ECO:0000256" key="11">
    <source>
        <dbReference type="PROSITE-ProRule" id="PRU00043"/>
    </source>
</evidence>
<dbReference type="STRING" id="32264.T1L1Z0"/>
<dbReference type="Gene3D" id="2.60.40.60">
    <property type="entry name" value="Cadherins"/>
    <property type="match status" value="14"/>
</dbReference>
<feature type="signal peptide" evidence="13">
    <location>
        <begin position="1"/>
        <end position="24"/>
    </location>
</feature>
<dbReference type="InterPro" id="IPR002126">
    <property type="entry name" value="Cadherin-like_dom"/>
</dbReference>
<evidence type="ECO:0000256" key="3">
    <source>
        <dbReference type="ARBA" id="ARBA00022692"/>
    </source>
</evidence>
<feature type="domain" description="Cadherin" evidence="14">
    <location>
        <begin position="1309"/>
        <end position="1420"/>
    </location>
</feature>
<feature type="chain" id="PRO_5004592039" description="Cadherin domain-containing protein" evidence="13">
    <location>
        <begin position="25"/>
        <end position="1864"/>
    </location>
</feature>
<evidence type="ECO:0000256" key="2">
    <source>
        <dbReference type="ARBA" id="ARBA00022475"/>
    </source>
</evidence>
<feature type="domain" description="Cadherin" evidence="14">
    <location>
        <begin position="148"/>
        <end position="256"/>
    </location>
</feature>
<evidence type="ECO:0000256" key="1">
    <source>
        <dbReference type="ARBA" id="ARBA00004251"/>
    </source>
</evidence>
<feature type="domain" description="Cadherin" evidence="14">
    <location>
        <begin position="377"/>
        <end position="491"/>
    </location>
</feature>
<evidence type="ECO:0000256" key="13">
    <source>
        <dbReference type="SAM" id="SignalP"/>
    </source>
</evidence>
<keyword evidence="7" id="KW-0130">Cell adhesion</keyword>
<keyword evidence="8 12" id="KW-1133">Transmembrane helix</keyword>
<dbReference type="GO" id="GO:0060429">
    <property type="term" value="P:epithelium development"/>
    <property type="evidence" value="ECO:0007669"/>
    <property type="project" value="UniProtKB-ARBA"/>
</dbReference>
<dbReference type="PRINTS" id="PR00205">
    <property type="entry name" value="CADHERIN"/>
</dbReference>
<dbReference type="HOGENOM" id="CLU_001354_1_0_1"/>
<dbReference type="GO" id="GO:0007156">
    <property type="term" value="P:homophilic cell adhesion via plasma membrane adhesion molecules"/>
    <property type="evidence" value="ECO:0007669"/>
    <property type="project" value="InterPro"/>
</dbReference>
<reference evidence="16" key="1">
    <citation type="submission" date="2011-08" db="EMBL/GenBank/DDBJ databases">
        <authorList>
            <person name="Rombauts S."/>
        </authorList>
    </citation>
    <scope>NUCLEOTIDE SEQUENCE</scope>
    <source>
        <strain evidence="16">London</strain>
    </source>
</reference>
<dbReference type="CDD" id="cd11304">
    <property type="entry name" value="Cadherin_repeat"/>
    <property type="match status" value="14"/>
</dbReference>
<dbReference type="PANTHER" id="PTHR24026">
    <property type="entry name" value="FAT ATYPICAL CADHERIN-RELATED"/>
    <property type="match status" value="1"/>
</dbReference>
<evidence type="ECO:0000256" key="9">
    <source>
        <dbReference type="ARBA" id="ARBA00023136"/>
    </source>
</evidence>
<comment type="function">
    <text evidence="10">Cadherins are calcium-dependent cell adhesion proteins. They preferentially interact with themselves in a homophilic manner in connecting cells.</text>
</comment>
<feature type="domain" description="Cadherin" evidence="14">
    <location>
        <begin position="39"/>
        <end position="139"/>
    </location>
</feature>
<dbReference type="eggNOG" id="KOG3594">
    <property type="taxonomic scope" value="Eukaryota"/>
</dbReference>
<dbReference type="SMART" id="SM00112">
    <property type="entry name" value="CA"/>
    <property type="match status" value="13"/>
</dbReference>
<dbReference type="PROSITE" id="PS50268">
    <property type="entry name" value="CADHERIN_2"/>
    <property type="match status" value="14"/>
</dbReference>
<evidence type="ECO:0000313" key="15">
    <source>
        <dbReference type="EnsemblMetazoa" id="tetur32g01340.1"/>
    </source>
</evidence>
<keyword evidence="3 12" id="KW-0812">Transmembrane</keyword>
<dbReference type="EMBL" id="CAEY01000922">
    <property type="status" value="NOT_ANNOTATED_CDS"/>
    <property type="molecule type" value="Genomic_DNA"/>
</dbReference>
<feature type="domain" description="Cadherin" evidence="14">
    <location>
        <begin position="264"/>
        <end position="376"/>
    </location>
</feature>